<dbReference type="AlphaFoldDB" id="A0A150JQX4"/>
<dbReference type="Proteomes" id="UP001223084">
    <property type="component" value="Unassembled WGS sequence"/>
</dbReference>
<dbReference type="Proteomes" id="UP000075288">
    <property type="component" value="Unassembled WGS sequence"/>
</dbReference>
<dbReference type="InterPro" id="IPR004038">
    <property type="entry name" value="Ribosomal_eL8/eL30/eS12/Gad45"/>
</dbReference>
<dbReference type="EMBL" id="LQYI01000083">
    <property type="protein sequence ID" value="KYC66123.1"/>
    <property type="molecule type" value="Genomic_DNA"/>
</dbReference>
<evidence type="ECO:0000313" key="8">
    <source>
        <dbReference type="Proteomes" id="UP000075304"/>
    </source>
</evidence>
<dbReference type="GO" id="GO:0005840">
    <property type="term" value="C:ribosome"/>
    <property type="evidence" value="ECO:0007669"/>
    <property type="project" value="UniProtKB-KW"/>
</dbReference>
<evidence type="ECO:0000313" key="6">
    <source>
        <dbReference type="Proteomes" id="UP000070376"/>
    </source>
</evidence>
<sequence>MNGKQAMSLLGLAFKAGKIVSGEEPVLKEIRAGQAKLVLLSKDASSNTSKKMLDKCRFYHVPVRWIETREMLGKAIGKEARVAVAVSDRGFAEKLAELLDES</sequence>
<dbReference type="Proteomes" id="UP000075304">
    <property type="component" value="Unassembled WGS sequence"/>
</dbReference>
<keyword evidence="2" id="KW-0687">Ribonucleoprotein</keyword>
<accession>A0A150JQX4</accession>
<evidence type="ECO:0000313" key="7">
    <source>
        <dbReference type="Proteomes" id="UP000075288"/>
    </source>
</evidence>
<organism evidence="3 7">
    <name type="scientific">Heyndrickxia coagulans</name>
    <name type="common">Weizmannia coagulans</name>
    <dbReference type="NCBI Taxonomy" id="1398"/>
    <lineage>
        <taxon>Bacteria</taxon>
        <taxon>Bacillati</taxon>
        <taxon>Bacillota</taxon>
        <taxon>Bacilli</taxon>
        <taxon>Bacillales</taxon>
        <taxon>Bacillaceae</taxon>
        <taxon>Heyndrickxia</taxon>
    </lineage>
</organism>
<evidence type="ECO:0000313" key="3">
    <source>
        <dbReference type="EMBL" id="KYC59700.1"/>
    </source>
</evidence>
<dbReference type="InterPro" id="IPR029064">
    <property type="entry name" value="Ribosomal_eL30-like_sf"/>
</dbReference>
<dbReference type="NCBIfam" id="NF005825">
    <property type="entry name" value="PRK07714.1"/>
    <property type="match status" value="1"/>
</dbReference>
<reference evidence="6" key="2">
    <citation type="submission" date="2016-01" db="EMBL/GenBank/DDBJ databases">
        <authorList>
            <person name="Mitreva M."/>
            <person name="Pepin K.H."/>
            <person name="Mihindukulasuriya K.A."/>
            <person name="Fulton R."/>
            <person name="Fronick C."/>
            <person name="O'Laughlin M."/>
            <person name="Miner T."/>
            <person name="Herter B."/>
            <person name="Rosa B.A."/>
            <person name="Cordes M."/>
            <person name="Tomlinson C."/>
            <person name="Wollam A."/>
            <person name="Palsikar V.B."/>
            <person name="Mardis E.R."/>
            <person name="Wilson R.K."/>
        </authorList>
    </citation>
    <scope>NUCLEOTIDE SEQUENCE [LARGE SCALE GENOMIC DNA]</scope>
    <source>
        <strain evidence="6">GED7749B</strain>
    </source>
</reference>
<proteinExistence type="predicted"/>
<reference evidence="2" key="3">
    <citation type="submission" date="2016-01" db="EMBL/GenBank/DDBJ databases">
        <authorList>
            <person name="Oliw E.H."/>
        </authorList>
    </citation>
    <scope>NUCLEOTIDE SEQUENCE [LARGE SCALE GENOMIC DNA]</scope>
    <source>
        <strain evidence="2">GED7749B</strain>
    </source>
</reference>
<evidence type="ECO:0000313" key="2">
    <source>
        <dbReference type="EMBL" id="KWZ76268.1"/>
    </source>
</evidence>
<dbReference type="EMBL" id="LQYG01000107">
    <property type="protein sequence ID" value="KYC59700.1"/>
    <property type="molecule type" value="Genomic_DNA"/>
</dbReference>
<feature type="domain" description="Ribosomal protein eL8/eL30/eS12/Gadd45" evidence="1">
    <location>
        <begin position="6"/>
        <end position="95"/>
    </location>
</feature>
<dbReference type="OMA" id="ASMNTQK"/>
<protein>
    <submittedName>
        <fullName evidence="2">Ribosomal protein L7Ae</fullName>
    </submittedName>
    <submittedName>
        <fullName evidence="5">YlxQ family RNA-binding protein</fullName>
    </submittedName>
</protein>
<dbReference type="PATRIC" id="fig|1398.22.peg.4027"/>
<dbReference type="EMBL" id="LRPN01000211">
    <property type="protein sequence ID" value="KWZ76268.1"/>
    <property type="molecule type" value="Genomic_DNA"/>
</dbReference>
<dbReference type="RefSeq" id="WP_013859131.1">
    <property type="nucleotide sequence ID" value="NZ_CABJCT010000005.1"/>
</dbReference>
<evidence type="ECO:0000259" key="1">
    <source>
        <dbReference type="Pfam" id="PF01248"/>
    </source>
</evidence>
<reference evidence="7 8" key="1">
    <citation type="submission" date="2016-01" db="EMBL/GenBank/DDBJ databases">
        <title>Genome Sequences of Twelve Sporeforming Bacillus Species Isolated from Foods.</title>
        <authorList>
            <person name="Berendsen E.M."/>
            <person name="Wells-Bennik M.H."/>
            <person name="Krawcyk A.O."/>
            <person name="De Jong A."/>
            <person name="Holsappel S."/>
            <person name="Eijlander R.T."/>
            <person name="Kuipers O.P."/>
        </authorList>
    </citation>
    <scope>NUCLEOTIDE SEQUENCE [LARGE SCALE GENOMIC DNA]</scope>
    <source>
        <strain evidence="3 7">B4098</strain>
        <strain evidence="4 8">B4099</strain>
    </source>
</reference>
<evidence type="ECO:0000313" key="4">
    <source>
        <dbReference type="EMBL" id="KYC66123.1"/>
    </source>
</evidence>
<keyword evidence="2" id="KW-0689">Ribosomal protein</keyword>
<dbReference type="EMBL" id="JASUZX010000001">
    <property type="protein sequence ID" value="MDL5040535.1"/>
    <property type="molecule type" value="Genomic_DNA"/>
</dbReference>
<comment type="caution">
    <text evidence="3">The sequence shown here is derived from an EMBL/GenBank/DDBJ whole genome shotgun (WGS) entry which is preliminary data.</text>
</comment>
<name>A0A150JQX4_HEYCO</name>
<dbReference type="Gene3D" id="3.30.1330.30">
    <property type="match status" value="1"/>
</dbReference>
<dbReference type="Proteomes" id="UP000070376">
    <property type="component" value="Unassembled WGS sequence"/>
</dbReference>
<reference evidence="5" key="4">
    <citation type="submission" date="2023-06" db="EMBL/GenBank/DDBJ databases">
        <title>Probiogenomic evaluation and L lactic producing Weizmannia coaggulans BKMTCR2-2 from tree bark.</title>
        <authorList>
            <person name="Mahittikon J."/>
            <person name="Tanasupawat S."/>
        </authorList>
    </citation>
    <scope>NUCLEOTIDE SEQUENCE</scope>
    <source>
        <strain evidence="5">BKMTCR2-2</strain>
    </source>
</reference>
<dbReference type="SUPFAM" id="SSF55315">
    <property type="entry name" value="L30e-like"/>
    <property type="match status" value="1"/>
</dbReference>
<dbReference type="Pfam" id="PF01248">
    <property type="entry name" value="Ribosomal_L7Ae"/>
    <property type="match status" value="1"/>
</dbReference>
<evidence type="ECO:0000313" key="5">
    <source>
        <dbReference type="EMBL" id="MDL5040535.1"/>
    </source>
</evidence>
<dbReference type="GeneID" id="93260106"/>
<gene>
    <name evidence="3" type="ORF">B4098_0074</name>
    <name evidence="4" type="ORF">B4099_0087</name>
    <name evidence="2" type="ORF">HMPREF3213_04021</name>
    <name evidence="5" type="ORF">QN341_05480</name>
</gene>